<feature type="transmembrane region" description="Helical" evidence="1">
    <location>
        <begin position="54"/>
        <end position="78"/>
    </location>
</feature>
<name>A0AAE3FS73_9EURY</name>
<dbReference type="EMBL" id="JAKRVY010000003">
    <property type="protein sequence ID" value="MCL9813574.1"/>
    <property type="molecule type" value="Genomic_DNA"/>
</dbReference>
<feature type="transmembrane region" description="Helical" evidence="1">
    <location>
        <begin position="99"/>
        <end position="121"/>
    </location>
</feature>
<keyword evidence="1" id="KW-0472">Membrane</keyword>
<evidence type="ECO:0000256" key="1">
    <source>
        <dbReference type="SAM" id="Phobius"/>
    </source>
</evidence>
<dbReference type="RefSeq" id="WP_250596094.1">
    <property type="nucleotide sequence ID" value="NZ_JAKRVY010000003.1"/>
</dbReference>
<organism evidence="2 3">
    <name type="scientific">Natranaeroarchaeum aerophilus</name>
    <dbReference type="NCBI Taxonomy" id="2917711"/>
    <lineage>
        <taxon>Archaea</taxon>
        <taxon>Methanobacteriati</taxon>
        <taxon>Methanobacteriota</taxon>
        <taxon>Stenosarchaea group</taxon>
        <taxon>Halobacteria</taxon>
        <taxon>Halobacteriales</taxon>
        <taxon>Natronoarchaeaceae</taxon>
        <taxon>Natranaeroarchaeum</taxon>
    </lineage>
</organism>
<protein>
    <submittedName>
        <fullName evidence="2">Uncharacterized protein</fullName>
    </submittedName>
</protein>
<reference evidence="2 3" key="1">
    <citation type="journal article" date="2022" name="Syst. Appl. Microbiol.">
        <title>Natronocalculus amylovorans gen. nov., sp. nov., and Natranaeroarchaeum aerophilus sp. nov., dominant culturable amylolytic natronoarchaea from hypersaline soda lakes in southwestern Siberia.</title>
        <authorList>
            <person name="Sorokin D.Y."/>
            <person name="Elcheninov A.G."/>
            <person name="Khizhniak T.V."/>
            <person name="Koenen M."/>
            <person name="Bale N.J."/>
            <person name="Damste J.S.S."/>
            <person name="Kublanov I.V."/>
        </authorList>
    </citation>
    <scope>NUCLEOTIDE SEQUENCE [LARGE SCALE GENOMIC DNA]</scope>
    <source>
        <strain evidence="2 3">AArc-St1-1</strain>
    </source>
</reference>
<keyword evidence="3" id="KW-1185">Reference proteome</keyword>
<feature type="transmembrane region" description="Helical" evidence="1">
    <location>
        <begin position="127"/>
        <end position="146"/>
    </location>
</feature>
<dbReference type="AlphaFoldDB" id="A0AAE3FS73"/>
<sequence>MSTALITIGVALLLAGVACAWCSSIPIAGVVSVFSGVAFLAGSTLAELYGWSPAVVATGVFTLTGVSLIVIGCTLHFDEQCRLLGRLDAGERATDQRRILGYWSTTLGVLVVVLGVAVYWTMTPTPLWLAFAIGCVVLSWWPVMGLRGSVA</sequence>
<evidence type="ECO:0000313" key="3">
    <source>
        <dbReference type="Proteomes" id="UP001202674"/>
    </source>
</evidence>
<comment type="caution">
    <text evidence="2">The sequence shown here is derived from an EMBL/GenBank/DDBJ whole genome shotgun (WGS) entry which is preliminary data.</text>
</comment>
<accession>A0AAE3FS73</accession>
<gene>
    <name evidence="2" type="ORF">AArcSt11_07895</name>
</gene>
<proteinExistence type="predicted"/>
<evidence type="ECO:0000313" key="2">
    <source>
        <dbReference type="EMBL" id="MCL9813574.1"/>
    </source>
</evidence>
<keyword evidence="1" id="KW-0812">Transmembrane</keyword>
<keyword evidence="1" id="KW-1133">Transmembrane helix</keyword>
<dbReference type="Proteomes" id="UP001202674">
    <property type="component" value="Unassembled WGS sequence"/>
</dbReference>